<dbReference type="InterPro" id="IPR022803">
    <property type="entry name" value="Ribosomal_uL5_dom_sf"/>
</dbReference>
<reference evidence="1" key="1">
    <citation type="submission" date="2019-08" db="EMBL/GenBank/DDBJ databases">
        <authorList>
            <person name="Kucharzyk K."/>
            <person name="Murdoch R.W."/>
            <person name="Higgins S."/>
            <person name="Loffler F."/>
        </authorList>
    </citation>
    <scope>NUCLEOTIDE SEQUENCE</scope>
</reference>
<dbReference type="PANTHER" id="PTHR38816">
    <property type="entry name" value="EXOSOME SUBUNIT, DUF54 FAMILY-RELATED"/>
    <property type="match status" value="1"/>
</dbReference>
<sequence>MIHNIRYRIFVYEDENEEDLINGLKNLLPTAKPNREVAEGMLEDEIIILSGKIDRKKETKEFLNNLLKMDNDSLSKLSADLESKTDKNGNLFLRFSKTSACEEKWEICDTGDSIHLKIKIAAFPAKKNVAISILNEVLEDYL</sequence>
<dbReference type="Pfam" id="PF01877">
    <property type="entry name" value="RNA_binding"/>
    <property type="match status" value="1"/>
</dbReference>
<accession>A0A644T9I2</accession>
<dbReference type="AlphaFoldDB" id="A0A644T9I2"/>
<dbReference type="EMBL" id="VSSQ01000019">
    <property type="protein sequence ID" value="MPL62812.1"/>
    <property type="molecule type" value="Genomic_DNA"/>
</dbReference>
<proteinExistence type="predicted"/>
<organism evidence="1">
    <name type="scientific">bioreactor metagenome</name>
    <dbReference type="NCBI Taxonomy" id="1076179"/>
    <lineage>
        <taxon>unclassified sequences</taxon>
        <taxon>metagenomes</taxon>
        <taxon>ecological metagenomes</taxon>
    </lineage>
</organism>
<name>A0A644T9I2_9ZZZZ</name>
<dbReference type="SUPFAM" id="SSF55282">
    <property type="entry name" value="RL5-like"/>
    <property type="match status" value="1"/>
</dbReference>
<evidence type="ECO:0008006" key="2">
    <source>
        <dbReference type="Google" id="ProtNLM"/>
    </source>
</evidence>
<protein>
    <recommendedName>
        <fullName evidence="2">Exosome protein</fullName>
    </recommendedName>
</protein>
<evidence type="ECO:0000313" key="1">
    <source>
        <dbReference type="EMBL" id="MPL62812.1"/>
    </source>
</evidence>
<gene>
    <name evidence="1" type="ORF">SDC9_08432</name>
</gene>
<dbReference type="NCBIfam" id="NF011141">
    <property type="entry name" value="PRK14555.1-1"/>
    <property type="match status" value="1"/>
</dbReference>
<comment type="caution">
    <text evidence="1">The sequence shown here is derived from an EMBL/GenBank/DDBJ whole genome shotgun (WGS) entry which is preliminary data.</text>
</comment>
<dbReference type="Gene3D" id="3.30.1440.10">
    <property type="match status" value="1"/>
</dbReference>
<dbReference type="PANTHER" id="PTHR38816:SF1">
    <property type="entry name" value="EXOSOME SUBUNIT"/>
    <property type="match status" value="1"/>
</dbReference>
<dbReference type="InterPro" id="IPR002739">
    <property type="entry name" value="PAB1135-like"/>
</dbReference>